<dbReference type="InterPro" id="IPR028909">
    <property type="entry name" value="bL21-like"/>
</dbReference>
<dbReference type="GO" id="GO:0006412">
    <property type="term" value="P:translation"/>
    <property type="evidence" value="ECO:0007669"/>
    <property type="project" value="InterPro"/>
</dbReference>
<evidence type="ECO:0000256" key="7">
    <source>
        <dbReference type="ARBA" id="ARBA00023274"/>
    </source>
</evidence>
<comment type="subcellular location">
    <subcellularLocation>
        <location evidence="1">Plastid</location>
    </subcellularLocation>
</comment>
<keyword evidence="5" id="KW-0694">RNA-binding</keyword>
<evidence type="ECO:0000256" key="8">
    <source>
        <dbReference type="ARBA" id="ARBA00035397"/>
    </source>
</evidence>
<dbReference type="PANTHER" id="PTHR21349">
    <property type="entry name" value="50S RIBOSOMAL PROTEIN L21"/>
    <property type="match status" value="1"/>
</dbReference>
<organism evidence="9">
    <name type="scientific">Gracilaria firma</name>
    <dbReference type="NCBI Taxonomy" id="2510791"/>
    <lineage>
        <taxon>Eukaryota</taxon>
        <taxon>Rhodophyta</taxon>
        <taxon>Florideophyceae</taxon>
        <taxon>Rhodymeniophycidae</taxon>
        <taxon>Gracilariales</taxon>
        <taxon>Gracilariaceae</taxon>
        <taxon>Gracilaria</taxon>
    </lineage>
</organism>
<evidence type="ECO:0000256" key="1">
    <source>
        <dbReference type="ARBA" id="ARBA00004474"/>
    </source>
</evidence>
<dbReference type="RefSeq" id="YP_009346957.1">
    <property type="nucleotide sequence ID" value="NC_033877.1"/>
</dbReference>
<keyword evidence="7" id="KW-0687">Ribonucleoprotein</keyword>
<gene>
    <name evidence="9" type="primary">rpl21</name>
</gene>
<evidence type="ECO:0000256" key="6">
    <source>
        <dbReference type="ARBA" id="ARBA00022980"/>
    </source>
</evidence>
<dbReference type="EMBL" id="KX601051">
    <property type="protein sequence ID" value="APR74492.1"/>
    <property type="molecule type" value="Genomic_DNA"/>
</dbReference>
<evidence type="ECO:0000256" key="4">
    <source>
        <dbReference type="ARBA" id="ARBA00022730"/>
    </source>
</evidence>
<dbReference type="GO" id="GO:0009536">
    <property type="term" value="C:plastid"/>
    <property type="evidence" value="ECO:0007669"/>
    <property type="project" value="UniProtKB-SubCell"/>
</dbReference>
<dbReference type="AlphaFoldDB" id="A0A1P8D6Q8"/>
<dbReference type="NCBIfam" id="TIGR00061">
    <property type="entry name" value="L21"/>
    <property type="match status" value="1"/>
</dbReference>
<evidence type="ECO:0000256" key="3">
    <source>
        <dbReference type="ARBA" id="ARBA00022640"/>
    </source>
</evidence>
<geneLocation type="plastid" evidence="9"/>
<comment type="similarity">
    <text evidence="2">Belongs to the bacterial ribosomal protein bL21 family.</text>
</comment>
<dbReference type="HAMAP" id="MF_01363">
    <property type="entry name" value="Ribosomal_bL21"/>
    <property type="match status" value="1"/>
</dbReference>
<dbReference type="InterPro" id="IPR018258">
    <property type="entry name" value="Ribosomal_bL21_CS"/>
</dbReference>
<dbReference type="GeneID" id="31080783"/>
<evidence type="ECO:0000256" key="5">
    <source>
        <dbReference type="ARBA" id="ARBA00022884"/>
    </source>
</evidence>
<dbReference type="GO" id="GO:0005762">
    <property type="term" value="C:mitochondrial large ribosomal subunit"/>
    <property type="evidence" value="ECO:0007669"/>
    <property type="project" value="TreeGrafter"/>
</dbReference>
<sequence>MVYAIIEADGKQIWVEPGKYYDLNYIPGEPGDYIKFNKVLVLKQEHSIYLGKPCIKSVVIKAKILKHLKGKKITVFKIKPKKNFRKKKGHRQKLTRLLIEEFLH</sequence>
<dbReference type="InterPro" id="IPR001787">
    <property type="entry name" value="Ribosomal_bL21"/>
</dbReference>
<reference evidence="9" key="1">
    <citation type="submission" date="2016-07" db="EMBL/GenBank/DDBJ databases">
        <authorList>
            <person name="Ng P.-K."/>
            <person name="Lin S.-M."/>
        </authorList>
    </citation>
    <scope>NUCLEOTIDE SEQUENCE</scope>
</reference>
<keyword evidence="6 9" id="KW-0689">Ribosomal protein</keyword>
<dbReference type="Pfam" id="PF00829">
    <property type="entry name" value="Ribosomal_L21p"/>
    <property type="match status" value="1"/>
</dbReference>
<reference evidence="9" key="2">
    <citation type="journal article" date="2017" name="BMC Genomics">
        <title>Complete chloroplast genome of Gracilaria firma (Gracilariaceae, Rhodophyta), with discussion on the use of chloroplast phylogenomics in the subclass Rhodymeniophycidae.</title>
        <authorList>
            <person name="Ng P.K."/>
            <person name="Lin S.M."/>
            <person name="Lim P.E."/>
            <person name="Liu L.C."/>
            <person name="Chen C.M."/>
            <person name="Pai T.W."/>
        </authorList>
    </citation>
    <scope>NUCLEOTIDE SEQUENCE</scope>
</reference>
<dbReference type="PROSITE" id="PS01169">
    <property type="entry name" value="RIBOSOMAL_L21"/>
    <property type="match status" value="1"/>
</dbReference>
<keyword evidence="3 9" id="KW-0934">Plastid</keyword>
<keyword evidence="4" id="KW-0699">rRNA-binding</keyword>
<protein>
    <recommendedName>
        <fullName evidence="8">50S ribosomal protein L21, chloroplastic</fullName>
    </recommendedName>
</protein>
<proteinExistence type="inferred from homology"/>
<dbReference type="SUPFAM" id="SSF141091">
    <property type="entry name" value="L21p-like"/>
    <property type="match status" value="1"/>
</dbReference>
<accession>A0A1P8D6Q8</accession>
<dbReference type="PANTHER" id="PTHR21349:SF7">
    <property type="entry name" value="LARGE RIBOSOMAL SUBUNIT PROTEIN BL21C"/>
    <property type="match status" value="1"/>
</dbReference>
<name>A0A1P8D6Q8_9FLOR</name>
<dbReference type="GO" id="GO:0019843">
    <property type="term" value="F:rRNA binding"/>
    <property type="evidence" value="ECO:0007669"/>
    <property type="project" value="UniProtKB-KW"/>
</dbReference>
<evidence type="ECO:0000313" key="9">
    <source>
        <dbReference type="EMBL" id="APR74492.1"/>
    </source>
</evidence>
<evidence type="ECO:0000256" key="2">
    <source>
        <dbReference type="ARBA" id="ARBA00008563"/>
    </source>
</evidence>
<dbReference type="GO" id="GO:0003735">
    <property type="term" value="F:structural constituent of ribosome"/>
    <property type="evidence" value="ECO:0007669"/>
    <property type="project" value="InterPro"/>
</dbReference>
<dbReference type="InterPro" id="IPR036164">
    <property type="entry name" value="bL21-like_sf"/>
</dbReference>